<dbReference type="Proteomes" id="UP001221208">
    <property type="component" value="Unassembled WGS sequence"/>
</dbReference>
<dbReference type="SUPFAM" id="SSF58104">
    <property type="entry name" value="Methyl-accepting chemotaxis protein (MCP) signaling domain"/>
    <property type="match status" value="1"/>
</dbReference>
<feature type="transmembrane region" description="Helical" evidence="5">
    <location>
        <begin position="7"/>
        <end position="29"/>
    </location>
</feature>
<gene>
    <name evidence="7" type="ORF">OIK44_13720</name>
</gene>
<proteinExistence type="inferred from homology"/>
<evidence type="ECO:0000256" key="1">
    <source>
        <dbReference type="ARBA" id="ARBA00022481"/>
    </source>
</evidence>
<evidence type="ECO:0000256" key="5">
    <source>
        <dbReference type="SAM" id="Phobius"/>
    </source>
</evidence>
<keyword evidence="5" id="KW-0812">Transmembrane</keyword>
<name>A0ABT5K2Y2_9BURK</name>
<keyword evidence="3" id="KW-0807">Transducer</keyword>
<keyword evidence="1" id="KW-0488">Methylation</keyword>
<evidence type="ECO:0000313" key="8">
    <source>
        <dbReference type="Proteomes" id="UP001221208"/>
    </source>
</evidence>
<accession>A0ABT5K2Y2</accession>
<dbReference type="Pfam" id="PF00015">
    <property type="entry name" value="MCPsignal"/>
    <property type="match status" value="1"/>
</dbReference>
<keyword evidence="5" id="KW-0472">Membrane</keyword>
<sequence>MSIKRKIWALPVISTIIFGLGLAGSAYLATSALDSIRTTESVDYPVLDTAKSLTLDIGAVGDGLRDAVSEGDKNRVGQVGEQANKLRAKLAKFGEIPGQREAGARLGKEFDAYYAPALSAARIMLELEQGDPQATVARMQAALTVLNADLAKTNEAAQQQFKAGIARSEASVRNVLTTSILVALVVIVSLALVSYFVVQAIWQQLGGEPEYAREIARAVADGDLSMDIATDPKDRGSLLVALKDMRDKLGNMVAEIKVSAETIKLASSEIASGNADLASRTESQAGSLDQTARSMESLTNTVRENAHNATEANELVVTASNVAIKGGKVVNQVVTTMGEINDSAKKIVDIIGVIDSIAFQTNILALNAAVEAARAGEQGCGFAVVASEVRNLAQRSAGAAKEIKELIGDSVAKVNVGSRLVDEAGMTMGQIVDSVKKVADIMAEISAASQAQNTGIANIGDAIGSMDEMTQQNSALVEQASAAAESLREQADQLSGALAVFKLERGAARAPGTLALGG</sequence>
<dbReference type="InterPro" id="IPR004090">
    <property type="entry name" value="Chemotax_Me-accpt_rcpt"/>
</dbReference>
<dbReference type="PRINTS" id="PR00260">
    <property type="entry name" value="CHEMTRNSDUCR"/>
</dbReference>
<keyword evidence="4" id="KW-0175">Coiled coil</keyword>
<dbReference type="InterPro" id="IPR004089">
    <property type="entry name" value="MCPsignal_dom"/>
</dbReference>
<feature type="transmembrane region" description="Helical" evidence="5">
    <location>
        <begin position="175"/>
        <end position="198"/>
    </location>
</feature>
<dbReference type="InterPro" id="IPR051310">
    <property type="entry name" value="MCP_chemotaxis"/>
</dbReference>
<feature type="domain" description="Methyl-accepting transducer" evidence="6">
    <location>
        <begin position="259"/>
        <end position="488"/>
    </location>
</feature>
<dbReference type="EMBL" id="JAQQXR010000005">
    <property type="protein sequence ID" value="MDC8758636.1"/>
    <property type="molecule type" value="Genomic_DNA"/>
</dbReference>
<dbReference type="PANTHER" id="PTHR43531:SF14">
    <property type="entry name" value="METHYL-ACCEPTING CHEMOTAXIS PROTEIN I-RELATED"/>
    <property type="match status" value="1"/>
</dbReference>
<feature type="coiled-coil region" evidence="4">
    <location>
        <begin position="477"/>
        <end position="504"/>
    </location>
</feature>
<dbReference type="PROSITE" id="PS50111">
    <property type="entry name" value="CHEMOTAXIS_TRANSDUC_2"/>
    <property type="match status" value="1"/>
</dbReference>
<keyword evidence="5" id="KW-1133">Transmembrane helix</keyword>
<comment type="caution">
    <text evidence="7">The sequence shown here is derived from an EMBL/GenBank/DDBJ whole genome shotgun (WGS) entry which is preliminary data.</text>
</comment>
<dbReference type="CDD" id="cd11386">
    <property type="entry name" value="MCP_signal"/>
    <property type="match status" value="1"/>
</dbReference>
<dbReference type="SMART" id="SM00283">
    <property type="entry name" value="MA"/>
    <property type="match status" value="1"/>
</dbReference>
<evidence type="ECO:0000256" key="2">
    <source>
        <dbReference type="ARBA" id="ARBA00029447"/>
    </source>
</evidence>
<dbReference type="PANTHER" id="PTHR43531">
    <property type="entry name" value="PROTEIN ICFG"/>
    <property type="match status" value="1"/>
</dbReference>
<dbReference type="RefSeq" id="WP_273671346.1">
    <property type="nucleotide sequence ID" value="NZ_JAQQXR010000005.1"/>
</dbReference>
<evidence type="ECO:0000259" key="6">
    <source>
        <dbReference type="PROSITE" id="PS50111"/>
    </source>
</evidence>
<organism evidence="7 8">
    <name type="scientific">Janthinobacterium fluminis</name>
    <dbReference type="NCBI Taxonomy" id="2987524"/>
    <lineage>
        <taxon>Bacteria</taxon>
        <taxon>Pseudomonadati</taxon>
        <taxon>Pseudomonadota</taxon>
        <taxon>Betaproteobacteria</taxon>
        <taxon>Burkholderiales</taxon>
        <taxon>Oxalobacteraceae</taxon>
        <taxon>Janthinobacterium</taxon>
    </lineage>
</organism>
<reference evidence="7 8" key="1">
    <citation type="submission" date="2022-10" db="EMBL/GenBank/DDBJ databases">
        <title>Janthinobacterium sp. hw3 Genome sequencing.</title>
        <authorList>
            <person name="Park S."/>
        </authorList>
    </citation>
    <scope>NUCLEOTIDE SEQUENCE [LARGE SCALE GENOMIC DNA]</scope>
    <source>
        <strain evidence="8">hw3</strain>
    </source>
</reference>
<protein>
    <submittedName>
        <fullName evidence="7">Methyl-accepting chemotaxis protein</fullName>
    </submittedName>
</protein>
<dbReference type="Gene3D" id="1.10.287.950">
    <property type="entry name" value="Methyl-accepting chemotaxis protein"/>
    <property type="match status" value="1"/>
</dbReference>
<evidence type="ECO:0000256" key="3">
    <source>
        <dbReference type="PROSITE-ProRule" id="PRU00284"/>
    </source>
</evidence>
<evidence type="ECO:0000313" key="7">
    <source>
        <dbReference type="EMBL" id="MDC8758636.1"/>
    </source>
</evidence>
<keyword evidence="8" id="KW-1185">Reference proteome</keyword>
<comment type="similarity">
    <text evidence="2">Belongs to the methyl-accepting chemotaxis (MCP) protein family.</text>
</comment>
<evidence type="ECO:0000256" key="4">
    <source>
        <dbReference type="SAM" id="Coils"/>
    </source>
</evidence>